<dbReference type="SUPFAM" id="SSF53474">
    <property type="entry name" value="alpha/beta-Hydrolases"/>
    <property type="match status" value="1"/>
</dbReference>
<feature type="compositionally biased region" description="Polar residues" evidence="2">
    <location>
        <begin position="28"/>
        <end position="44"/>
    </location>
</feature>
<keyword evidence="6" id="KW-1185">Reference proteome</keyword>
<feature type="domain" description="Carboxylesterase type B" evidence="4">
    <location>
        <begin position="297"/>
        <end position="791"/>
    </location>
</feature>
<reference evidence="5 6" key="1">
    <citation type="submission" date="2023-11" db="EMBL/GenBank/DDBJ databases">
        <title>Halocaridina rubra genome assembly.</title>
        <authorList>
            <person name="Smith C."/>
        </authorList>
    </citation>
    <scope>NUCLEOTIDE SEQUENCE [LARGE SCALE GENOMIC DNA]</scope>
    <source>
        <strain evidence="5">EP-1</strain>
        <tissue evidence="5">Whole</tissue>
    </source>
</reference>
<evidence type="ECO:0000313" key="5">
    <source>
        <dbReference type="EMBL" id="KAK7006499.1"/>
    </source>
</evidence>
<dbReference type="InterPro" id="IPR019819">
    <property type="entry name" value="Carboxylesterase_B_CS"/>
</dbReference>
<dbReference type="Pfam" id="PF00135">
    <property type="entry name" value="COesterase"/>
    <property type="match status" value="1"/>
</dbReference>
<proteinExistence type="predicted"/>
<feature type="signal peptide" evidence="3">
    <location>
        <begin position="1"/>
        <end position="19"/>
    </location>
</feature>
<gene>
    <name evidence="5" type="primary">CES5A_12</name>
    <name evidence="5" type="ORF">SK128_017611</name>
</gene>
<dbReference type="InterPro" id="IPR002018">
    <property type="entry name" value="CarbesteraseB"/>
</dbReference>
<feature type="compositionally biased region" description="Polar residues" evidence="2">
    <location>
        <begin position="74"/>
        <end position="95"/>
    </location>
</feature>
<comment type="caution">
    <text evidence="5">The sequence shown here is derived from an EMBL/GenBank/DDBJ whole genome shotgun (WGS) entry which is preliminary data.</text>
</comment>
<dbReference type="InterPro" id="IPR050309">
    <property type="entry name" value="Type-B_Carboxylest/Lipase"/>
</dbReference>
<dbReference type="EMBL" id="JAXCGZ010023690">
    <property type="protein sequence ID" value="KAK7006499.1"/>
    <property type="molecule type" value="Genomic_DNA"/>
</dbReference>
<dbReference type="InterPro" id="IPR029058">
    <property type="entry name" value="AB_hydrolase_fold"/>
</dbReference>
<dbReference type="Gene3D" id="3.40.50.1820">
    <property type="entry name" value="alpha/beta hydrolase"/>
    <property type="match status" value="1"/>
</dbReference>
<dbReference type="PANTHER" id="PTHR11559">
    <property type="entry name" value="CARBOXYLESTERASE"/>
    <property type="match status" value="1"/>
</dbReference>
<sequence>MDSKVTWILLLILLSYCLAQDSNISSSGYEVTTSQGDRTIPTSEVNEDESTSGSLLNDNETLVLGTIEVEEWITSDNSSVTETSPQPTYSISTTEDPFPQGQGADDEINTVLATTNENTASKMKVIMSLWNEVINLAGNDSKTQEWTDIASSLWKDMLFQDWNELSVSKWNENMTLLWNEIMIYLEDLDDEPIDPSWNNTMVMLWNDFIGSHMTGLSTQSYFTDSDKGQSFSPNYIGIPAHPAWVPEYENTDWHSYPDYGIEHYPEWSQYGGTVYKDFNITSYTNGPPSLDDEAVEVVLIQGTILGRKERAKRGKSYFYSFKGIPYGEPPVGNLRFMDPIPAAPWNGTRDGTKDPQRCPQLQFYITVGEEDCLYLNVYTPMASEGNLPVMVWIHGGSFVTGGADEYPPLPFMSKNIVLVTIQYRLGTLGFLSTEDSIMPGNLGLKDQTLALQWVNKNIQALGGDPNKITIFGQGAGAASVHLHVISPKARGLFQRAIMQSGSALNQAVIRTDHKEVAMTVGKEYNCSAGDGELFNSTLLLQCLQTLPLKHIVAVPSLFTMIVSLPRVMTPRVDGDFLPDHPAHLLKQGTYNKVDVISGITEHEGAIVALPFLLNPWLVNELMGNFEVAGPALVSTEKEKEPVKLARDILDYYFHGHPVSMAMGDNFIQMISDVNYRFGHDAVIQIHAGDANLGFNTYSYEFQYRGQYSYTDNYGPDAGMHWVSHGDDLSYLFNNRLTVLRRRDDLQMSELMVNLWTNFALTGNPTPDDALGVQWLPVSPTCFHYLAIDRIPYMRPYYAGFLMEFWKSLPLQTNRFLNPPHKWQSFVPSKSTIQNCWNYNTEY</sequence>
<name>A0AAN8W8R5_HALRR</name>
<evidence type="ECO:0000259" key="4">
    <source>
        <dbReference type="Pfam" id="PF00135"/>
    </source>
</evidence>
<evidence type="ECO:0000256" key="1">
    <source>
        <dbReference type="ARBA" id="ARBA00023180"/>
    </source>
</evidence>
<dbReference type="PROSITE" id="PS00941">
    <property type="entry name" value="CARBOXYLESTERASE_B_2"/>
    <property type="match status" value="1"/>
</dbReference>
<organism evidence="5 6">
    <name type="scientific">Halocaridina rubra</name>
    <name type="common">Hawaiian red shrimp</name>
    <dbReference type="NCBI Taxonomy" id="373956"/>
    <lineage>
        <taxon>Eukaryota</taxon>
        <taxon>Metazoa</taxon>
        <taxon>Ecdysozoa</taxon>
        <taxon>Arthropoda</taxon>
        <taxon>Crustacea</taxon>
        <taxon>Multicrustacea</taxon>
        <taxon>Malacostraca</taxon>
        <taxon>Eumalacostraca</taxon>
        <taxon>Eucarida</taxon>
        <taxon>Decapoda</taxon>
        <taxon>Pleocyemata</taxon>
        <taxon>Caridea</taxon>
        <taxon>Atyoidea</taxon>
        <taxon>Atyidae</taxon>
        <taxon>Halocaridina</taxon>
    </lineage>
</organism>
<evidence type="ECO:0000313" key="6">
    <source>
        <dbReference type="Proteomes" id="UP001381693"/>
    </source>
</evidence>
<feature type="region of interest" description="Disordered" evidence="2">
    <location>
        <begin position="74"/>
        <end position="105"/>
    </location>
</feature>
<dbReference type="AlphaFoldDB" id="A0AAN8W8R5"/>
<keyword evidence="1" id="KW-0325">Glycoprotein</keyword>
<feature type="region of interest" description="Disordered" evidence="2">
    <location>
        <begin position="28"/>
        <end position="56"/>
    </location>
</feature>
<accession>A0AAN8W8R5</accession>
<dbReference type="Proteomes" id="UP001381693">
    <property type="component" value="Unassembled WGS sequence"/>
</dbReference>
<evidence type="ECO:0000256" key="3">
    <source>
        <dbReference type="SAM" id="SignalP"/>
    </source>
</evidence>
<protein>
    <submittedName>
        <fullName evidence="5">Carboxylesterase 5A</fullName>
    </submittedName>
</protein>
<keyword evidence="3" id="KW-0732">Signal</keyword>
<feature type="chain" id="PRO_5042875732" evidence="3">
    <location>
        <begin position="20"/>
        <end position="842"/>
    </location>
</feature>
<evidence type="ECO:0000256" key="2">
    <source>
        <dbReference type="SAM" id="MobiDB-lite"/>
    </source>
</evidence>